<reference evidence="6" key="1">
    <citation type="submission" date="2022-01" db="UniProtKB">
        <authorList>
            <consortium name="EnsemblMetazoa"/>
        </authorList>
    </citation>
    <scope>IDENTIFICATION</scope>
</reference>
<evidence type="ECO:0000313" key="6">
    <source>
        <dbReference type="EnsemblMetazoa" id="XP_024081011.1"/>
    </source>
</evidence>
<keyword evidence="5" id="KW-0539">Nucleus</keyword>
<dbReference type="GO" id="GO:0003713">
    <property type="term" value="F:transcription coactivator activity"/>
    <property type="evidence" value="ECO:0007669"/>
    <property type="project" value="TreeGrafter"/>
</dbReference>
<dbReference type="GO" id="GO:0005634">
    <property type="term" value="C:nucleus"/>
    <property type="evidence" value="ECO:0007669"/>
    <property type="project" value="UniProtKB-SubCell"/>
</dbReference>
<evidence type="ECO:0000256" key="3">
    <source>
        <dbReference type="ARBA" id="ARBA00023015"/>
    </source>
</evidence>
<dbReference type="AlphaFoldDB" id="A0A8I6SL58"/>
<dbReference type="EnsemblMetazoa" id="XM_024225243.1">
    <property type="protein sequence ID" value="XP_024081011.1"/>
    <property type="gene ID" value="LOC106672107"/>
</dbReference>
<keyword evidence="7" id="KW-1185">Reference proteome</keyword>
<keyword evidence="3" id="KW-0805">Transcription regulation</keyword>
<dbReference type="Proteomes" id="UP000494040">
    <property type="component" value="Unassembled WGS sequence"/>
</dbReference>
<dbReference type="GeneID" id="106672107"/>
<dbReference type="OrthoDB" id="10264870at2759"/>
<evidence type="ECO:0008006" key="8">
    <source>
        <dbReference type="Google" id="ProtNLM"/>
    </source>
</evidence>
<dbReference type="PANTHER" id="PTHR21277:SF5">
    <property type="entry name" value="TRANSCRIPTIONAL ADAPTER 1"/>
    <property type="match status" value="1"/>
</dbReference>
<proteinExistence type="inferred from homology"/>
<dbReference type="InterPro" id="IPR024738">
    <property type="entry name" value="Hfi1/Tada1"/>
</dbReference>
<evidence type="ECO:0000256" key="4">
    <source>
        <dbReference type="ARBA" id="ARBA00023163"/>
    </source>
</evidence>
<protein>
    <recommendedName>
        <fullName evidence="8">Transcriptional adapter 1-like protein</fullName>
    </recommendedName>
</protein>
<name>A0A8I6SL58_CIMLE</name>
<evidence type="ECO:0000256" key="2">
    <source>
        <dbReference type="ARBA" id="ARBA00010314"/>
    </source>
</evidence>
<keyword evidence="4" id="KW-0804">Transcription</keyword>
<dbReference type="OMA" id="CRINIAA"/>
<accession>A0A8I6SL58</accession>
<dbReference type="GO" id="GO:0006357">
    <property type="term" value="P:regulation of transcription by RNA polymerase II"/>
    <property type="evidence" value="ECO:0007669"/>
    <property type="project" value="TreeGrafter"/>
</dbReference>
<dbReference type="CDD" id="cd22934">
    <property type="entry name" value="HFD_TADA1"/>
    <property type="match status" value="1"/>
</dbReference>
<dbReference type="GO" id="GO:0000124">
    <property type="term" value="C:SAGA complex"/>
    <property type="evidence" value="ECO:0007669"/>
    <property type="project" value="TreeGrafter"/>
</dbReference>
<dbReference type="PANTHER" id="PTHR21277">
    <property type="entry name" value="TRANSCRIPTIONAL ADAPTER 1"/>
    <property type="match status" value="1"/>
</dbReference>
<evidence type="ECO:0000313" key="7">
    <source>
        <dbReference type="Proteomes" id="UP000494040"/>
    </source>
</evidence>
<organism evidence="6 7">
    <name type="scientific">Cimex lectularius</name>
    <name type="common">Bed bug</name>
    <name type="synonym">Acanthia lectularia</name>
    <dbReference type="NCBI Taxonomy" id="79782"/>
    <lineage>
        <taxon>Eukaryota</taxon>
        <taxon>Metazoa</taxon>
        <taxon>Ecdysozoa</taxon>
        <taxon>Arthropoda</taxon>
        <taxon>Hexapoda</taxon>
        <taxon>Insecta</taxon>
        <taxon>Pterygota</taxon>
        <taxon>Neoptera</taxon>
        <taxon>Paraneoptera</taxon>
        <taxon>Hemiptera</taxon>
        <taxon>Heteroptera</taxon>
        <taxon>Panheteroptera</taxon>
        <taxon>Cimicomorpha</taxon>
        <taxon>Cimicidae</taxon>
        <taxon>Cimex</taxon>
    </lineage>
</organism>
<sequence>MVKTISTLNAKKKLLDSLGENQQLYWTLMKQWFMMKITREEFDIEVDKFLTAEQRHLHNQFLLNMMHKCTDIVLPQSGKFEGQTTNFAIPEKQEVNAEMPLGMASEGLLYDHSAMLARMRYGAWEMGLEGSSSNAAQLLLMAMQNFLKNIVTAVVMKRKDFKRKKNGYIQKLGMPSINPWYSKIGNDILSDPFESLLVDENIEGYLVPNMRRSPEEVERETVSLRLMSKETVLAPVSLYDLIMTLKLYPSLVSSNFVNTVNVERIYARLRQPNCEI</sequence>
<dbReference type="Pfam" id="PF12767">
    <property type="entry name" value="SAGA-Tad1"/>
    <property type="match status" value="1"/>
</dbReference>
<dbReference type="RefSeq" id="XP_024081011.1">
    <property type="nucleotide sequence ID" value="XM_024225243.1"/>
</dbReference>
<evidence type="ECO:0000256" key="5">
    <source>
        <dbReference type="ARBA" id="ARBA00023242"/>
    </source>
</evidence>
<comment type="subcellular location">
    <subcellularLocation>
        <location evidence="1">Nucleus</location>
    </subcellularLocation>
</comment>
<comment type="similarity">
    <text evidence="2">Belongs to the TADA1 family.</text>
</comment>
<evidence type="ECO:0000256" key="1">
    <source>
        <dbReference type="ARBA" id="ARBA00004123"/>
    </source>
</evidence>